<keyword evidence="3" id="KW-1185">Reference proteome</keyword>
<organism evidence="2 3">
    <name type="scientific">Neurospora tetraspora</name>
    <dbReference type="NCBI Taxonomy" id="94610"/>
    <lineage>
        <taxon>Eukaryota</taxon>
        <taxon>Fungi</taxon>
        <taxon>Dikarya</taxon>
        <taxon>Ascomycota</taxon>
        <taxon>Pezizomycotina</taxon>
        <taxon>Sordariomycetes</taxon>
        <taxon>Sordariomycetidae</taxon>
        <taxon>Sordariales</taxon>
        <taxon>Sordariaceae</taxon>
        <taxon>Neurospora</taxon>
    </lineage>
</organism>
<evidence type="ECO:0000313" key="2">
    <source>
        <dbReference type="EMBL" id="KAK3351248.1"/>
    </source>
</evidence>
<accession>A0AAE0MU78</accession>
<reference evidence="2" key="1">
    <citation type="journal article" date="2023" name="Mol. Phylogenet. Evol.">
        <title>Genome-scale phylogeny and comparative genomics of the fungal order Sordariales.</title>
        <authorList>
            <person name="Hensen N."/>
            <person name="Bonometti L."/>
            <person name="Westerberg I."/>
            <person name="Brannstrom I.O."/>
            <person name="Guillou S."/>
            <person name="Cros-Aarteil S."/>
            <person name="Calhoun S."/>
            <person name="Haridas S."/>
            <person name="Kuo A."/>
            <person name="Mondo S."/>
            <person name="Pangilinan J."/>
            <person name="Riley R."/>
            <person name="LaButti K."/>
            <person name="Andreopoulos B."/>
            <person name="Lipzen A."/>
            <person name="Chen C."/>
            <person name="Yan M."/>
            <person name="Daum C."/>
            <person name="Ng V."/>
            <person name="Clum A."/>
            <person name="Steindorff A."/>
            <person name="Ohm R.A."/>
            <person name="Martin F."/>
            <person name="Silar P."/>
            <person name="Natvig D.O."/>
            <person name="Lalanne C."/>
            <person name="Gautier V."/>
            <person name="Ament-Velasquez S.L."/>
            <person name="Kruys A."/>
            <person name="Hutchinson M.I."/>
            <person name="Powell A.J."/>
            <person name="Barry K."/>
            <person name="Miller A.N."/>
            <person name="Grigoriev I.V."/>
            <person name="Debuchy R."/>
            <person name="Gladieux P."/>
            <person name="Hiltunen Thoren M."/>
            <person name="Johannesson H."/>
        </authorList>
    </citation>
    <scope>NUCLEOTIDE SEQUENCE</scope>
    <source>
        <strain evidence="2">CBS 560.94</strain>
    </source>
</reference>
<evidence type="ECO:0000256" key="1">
    <source>
        <dbReference type="SAM" id="MobiDB-lite"/>
    </source>
</evidence>
<evidence type="ECO:0000313" key="3">
    <source>
        <dbReference type="Proteomes" id="UP001278500"/>
    </source>
</evidence>
<gene>
    <name evidence="2" type="ORF">B0H65DRAFT_112208</name>
</gene>
<dbReference type="EMBL" id="JAUEPP010000002">
    <property type="protein sequence ID" value="KAK3351248.1"/>
    <property type="molecule type" value="Genomic_DNA"/>
</dbReference>
<name>A0AAE0MU78_9PEZI</name>
<feature type="region of interest" description="Disordered" evidence="1">
    <location>
        <begin position="49"/>
        <end position="90"/>
    </location>
</feature>
<comment type="caution">
    <text evidence="2">The sequence shown here is derived from an EMBL/GenBank/DDBJ whole genome shotgun (WGS) entry which is preliminary data.</text>
</comment>
<dbReference type="GeneID" id="87857746"/>
<protein>
    <submittedName>
        <fullName evidence="2">Uncharacterized protein</fullName>
    </submittedName>
</protein>
<dbReference type="Proteomes" id="UP001278500">
    <property type="component" value="Unassembled WGS sequence"/>
</dbReference>
<feature type="compositionally biased region" description="Low complexity" evidence="1">
    <location>
        <begin position="53"/>
        <end position="72"/>
    </location>
</feature>
<dbReference type="RefSeq" id="XP_062684543.1">
    <property type="nucleotide sequence ID" value="XM_062820592.1"/>
</dbReference>
<feature type="compositionally biased region" description="Polar residues" evidence="1">
    <location>
        <begin position="1"/>
        <end position="11"/>
    </location>
</feature>
<proteinExistence type="predicted"/>
<feature type="region of interest" description="Disordered" evidence="1">
    <location>
        <begin position="1"/>
        <end position="29"/>
    </location>
</feature>
<dbReference type="AlphaFoldDB" id="A0AAE0MU78"/>
<sequence length="175" mass="18743">MCGPETPSSTPRVGARVDFFSPSSSSSRDRHLLGNLLFLNPSTPNSQQATHFSFISPSTSSSSTTTTMLSSKDSLRERDSSGSSDSSDSELDNRVIVSIQGWFADTVTSQTGDMTKSVHECGLLKQFTLDEKSCRMCALKENLSISVGQDGIIGRRVSMMRGGVVLGDGIVGYNC</sequence>
<reference evidence="2" key="2">
    <citation type="submission" date="2023-06" db="EMBL/GenBank/DDBJ databases">
        <authorList>
            <consortium name="Lawrence Berkeley National Laboratory"/>
            <person name="Haridas S."/>
            <person name="Hensen N."/>
            <person name="Bonometti L."/>
            <person name="Westerberg I."/>
            <person name="Brannstrom I.O."/>
            <person name="Guillou S."/>
            <person name="Cros-Aarteil S."/>
            <person name="Calhoun S."/>
            <person name="Kuo A."/>
            <person name="Mondo S."/>
            <person name="Pangilinan J."/>
            <person name="Riley R."/>
            <person name="Labutti K."/>
            <person name="Andreopoulos B."/>
            <person name="Lipzen A."/>
            <person name="Chen C."/>
            <person name="Yanf M."/>
            <person name="Daum C."/>
            <person name="Ng V."/>
            <person name="Clum A."/>
            <person name="Steindorff A."/>
            <person name="Ohm R."/>
            <person name="Martin F."/>
            <person name="Silar P."/>
            <person name="Natvig D."/>
            <person name="Lalanne C."/>
            <person name="Gautier V."/>
            <person name="Ament-Velasquez S.L."/>
            <person name="Kruys A."/>
            <person name="Hutchinson M.I."/>
            <person name="Powell A.J."/>
            <person name="Barry K."/>
            <person name="Miller A.N."/>
            <person name="Grigoriev I.V."/>
            <person name="Debuchy R."/>
            <person name="Gladieux P."/>
            <person name="Thoren M.H."/>
            <person name="Johannesson H."/>
        </authorList>
    </citation>
    <scope>NUCLEOTIDE SEQUENCE</scope>
    <source>
        <strain evidence="2">CBS 560.94</strain>
    </source>
</reference>